<dbReference type="Proteomes" id="UP001597040">
    <property type="component" value="Unassembled WGS sequence"/>
</dbReference>
<keyword evidence="5" id="KW-0413">Isomerase</keyword>
<dbReference type="PANTHER" id="PTHR47245">
    <property type="entry name" value="PEPTIDYLPROLYL ISOMERASE"/>
    <property type="match status" value="1"/>
</dbReference>
<organism evidence="8 9">
    <name type="scientific">Virgibacillus byunsanensis</name>
    <dbReference type="NCBI Taxonomy" id="570945"/>
    <lineage>
        <taxon>Bacteria</taxon>
        <taxon>Bacillati</taxon>
        <taxon>Bacillota</taxon>
        <taxon>Bacilli</taxon>
        <taxon>Bacillales</taxon>
        <taxon>Bacillaceae</taxon>
        <taxon>Virgibacillus</taxon>
    </lineage>
</organism>
<dbReference type="PANTHER" id="PTHR47245:SF1">
    <property type="entry name" value="FOLDASE PROTEIN PRSA"/>
    <property type="match status" value="1"/>
</dbReference>
<feature type="signal peptide" evidence="7">
    <location>
        <begin position="1"/>
        <end position="21"/>
    </location>
</feature>
<gene>
    <name evidence="8" type="ORF">ACFQ3N_07645</name>
</gene>
<keyword evidence="4" id="KW-0697">Rotamase</keyword>
<proteinExistence type="predicted"/>
<evidence type="ECO:0000256" key="1">
    <source>
        <dbReference type="ARBA" id="ARBA00000971"/>
    </source>
</evidence>
<dbReference type="PROSITE" id="PS51257">
    <property type="entry name" value="PROKAR_LIPOPROTEIN"/>
    <property type="match status" value="1"/>
</dbReference>
<dbReference type="Pfam" id="PF13624">
    <property type="entry name" value="SurA_N_3"/>
    <property type="match status" value="1"/>
</dbReference>
<evidence type="ECO:0000256" key="7">
    <source>
        <dbReference type="SAM" id="SignalP"/>
    </source>
</evidence>
<dbReference type="SUPFAM" id="SSF109998">
    <property type="entry name" value="Triger factor/SurA peptide-binding domain-like"/>
    <property type="match status" value="1"/>
</dbReference>
<sequence>MKKIIMLLLAISLATILAACGGDDESAEEGNGNEDIEQPEEGEAPAEQVEISDEEKVSEDEVVVNVNGNDILGDKYNATYGQTKVLMSQNGQDISNVDQLKEQTINVLVEQHLIKQEAEEKGIEVTEDEVDSEIETIKSENGEQFTAVLEQYHLTEESYKDQLMFELTLNKYMEEEFSDIEVTDKEVQEYYDQAAEQQGEGLPAFKEVEGQLKQRLAQQKEQQQLMSKVEELKESAEIEKLI</sequence>
<evidence type="ECO:0000256" key="2">
    <source>
        <dbReference type="ARBA" id="ARBA00013194"/>
    </source>
</evidence>
<name>A0ABW3LJJ5_9BACI</name>
<evidence type="ECO:0000256" key="5">
    <source>
        <dbReference type="ARBA" id="ARBA00023235"/>
    </source>
</evidence>
<dbReference type="InterPro" id="IPR050245">
    <property type="entry name" value="PrsA_foldase"/>
</dbReference>
<protein>
    <recommendedName>
        <fullName evidence="2">peptidylprolyl isomerase</fullName>
        <ecNumber evidence="2">5.2.1.8</ecNumber>
    </recommendedName>
</protein>
<feature type="region of interest" description="Disordered" evidence="6">
    <location>
        <begin position="22"/>
        <end position="58"/>
    </location>
</feature>
<evidence type="ECO:0000256" key="6">
    <source>
        <dbReference type="SAM" id="MobiDB-lite"/>
    </source>
</evidence>
<dbReference type="EC" id="5.2.1.8" evidence="2"/>
<evidence type="ECO:0000313" key="8">
    <source>
        <dbReference type="EMBL" id="MFD1038283.1"/>
    </source>
</evidence>
<evidence type="ECO:0000313" key="9">
    <source>
        <dbReference type="Proteomes" id="UP001597040"/>
    </source>
</evidence>
<dbReference type="EMBL" id="JBHTKJ010000016">
    <property type="protein sequence ID" value="MFD1038283.1"/>
    <property type="molecule type" value="Genomic_DNA"/>
</dbReference>
<evidence type="ECO:0000256" key="4">
    <source>
        <dbReference type="ARBA" id="ARBA00023110"/>
    </source>
</evidence>
<comment type="caution">
    <text evidence="8">The sequence shown here is derived from an EMBL/GenBank/DDBJ whole genome shotgun (WGS) entry which is preliminary data.</text>
</comment>
<comment type="catalytic activity">
    <reaction evidence="1">
        <text>[protein]-peptidylproline (omega=180) = [protein]-peptidylproline (omega=0)</text>
        <dbReference type="Rhea" id="RHEA:16237"/>
        <dbReference type="Rhea" id="RHEA-COMP:10747"/>
        <dbReference type="Rhea" id="RHEA-COMP:10748"/>
        <dbReference type="ChEBI" id="CHEBI:83833"/>
        <dbReference type="ChEBI" id="CHEBI:83834"/>
        <dbReference type="EC" id="5.2.1.8"/>
    </reaction>
</comment>
<keyword evidence="9" id="KW-1185">Reference proteome</keyword>
<dbReference type="InterPro" id="IPR027304">
    <property type="entry name" value="Trigger_fact/SurA_dom_sf"/>
</dbReference>
<accession>A0ABW3LJJ5</accession>
<dbReference type="RefSeq" id="WP_390361113.1">
    <property type="nucleotide sequence ID" value="NZ_JBHTKJ010000016.1"/>
</dbReference>
<keyword evidence="3 7" id="KW-0732">Signal</keyword>
<dbReference type="Gene3D" id="1.10.4030.10">
    <property type="entry name" value="Porin chaperone SurA, peptide-binding domain"/>
    <property type="match status" value="1"/>
</dbReference>
<reference evidence="9" key="1">
    <citation type="journal article" date="2019" name="Int. J. Syst. Evol. Microbiol.">
        <title>The Global Catalogue of Microorganisms (GCM) 10K type strain sequencing project: providing services to taxonomists for standard genome sequencing and annotation.</title>
        <authorList>
            <consortium name="The Broad Institute Genomics Platform"/>
            <consortium name="The Broad Institute Genome Sequencing Center for Infectious Disease"/>
            <person name="Wu L."/>
            <person name="Ma J."/>
        </authorList>
    </citation>
    <scope>NUCLEOTIDE SEQUENCE [LARGE SCALE GENOMIC DNA]</scope>
    <source>
        <strain evidence="9">CCUG 56754</strain>
    </source>
</reference>
<feature type="chain" id="PRO_5047147743" description="peptidylprolyl isomerase" evidence="7">
    <location>
        <begin position="22"/>
        <end position="242"/>
    </location>
</feature>
<evidence type="ECO:0000256" key="3">
    <source>
        <dbReference type="ARBA" id="ARBA00022729"/>
    </source>
</evidence>